<protein>
    <submittedName>
        <fullName evidence="1">Primosomal replication protein N</fullName>
    </submittedName>
</protein>
<sequence>MITARWVERGAVRYTPAGLPAVDLTLEHQSTTLEAGSPRRVELQLKAVALGPVVQRVQALSSDGLAHWSGFLAPTRNGKGVTMHVTQVDSAV</sequence>
<keyword evidence="2" id="KW-1185">Reference proteome</keyword>
<dbReference type="InterPro" id="IPR012340">
    <property type="entry name" value="NA-bd_OB-fold"/>
</dbReference>
<evidence type="ECO:0000313" key="2">
    <source>
        <dbReference type="Proteomes" id="UP000288587"/>
    </source>
</evidence>
<proteinExistence type="predicted"/>
<dbReference type="InterPro" id="IPR023646">
    <property type="entry name" value="Prisomal_replication_PriB"/>
</dbReference>
<organism evidence="1 2">
    <name type="scientific">Inhella crocodyli</name>
    <dbReference type="NCBI Taxonomy" id="2499851"/>
    <lineage>
        <taxon>Bacteria</taxon>
        <taxon>Pseudomonadati</taxon>
        <taxon>Pseudomonadota</taxon>
        <taxon>Betaproteobacteria</taxon>
        <taxon>Burkholderiales</taxon>
        <taxon>Sphaerotilaceae</taxon>
        <taxon>Inhella</taxon>
    </lineage>
</organism>
<gene>
    <name evidence="1" type="ORF">EOD73_00255</name>
</gene>
<dbReference type="GO" id="GO:0003697">
    <property type="term" value="F:single-stranded DNA binding"/>
    <property type="evidence" value="ECO:0007669"/>
    <property type="project" value="InterPro"/>
</dbReference>
<dbReference type="AlphaFoldDB" id="A0A3S2ULB3"/>
<dbReference type="GO" id="GO:0030894">
    <property type="term" value="C:replisome"/>
    <property type="evidence" value="ECO:0007669"/>
    <property type="project" value="InterPro"/>
</dbReference>
<evidence type="ECO:0000313" key="1">
    <source>
        <dbReference type="EMBL" id="RVT88894.1"/>
    </source>
</evidence>
<dbReference type="OrthoDB" id="5296916at2"/>
<reference evidence="1 2" key="1">
    <citation type="submission" date="2019-01" db="EMBL/GenBank/DDBJ databases">
        <authorList>
            <person name="Chen W.-M."/>
        </authorList>
    </citation>
    <scope>NUCLEOTIDE SEQUENCE [LARGE SCALE GENOMIC DNA]</scope>
    <source>
        <strain evidence="1 2">CCP-18</strain>
    </source>
</reference>
<dbReference type="Pfam" id="PF22657">
    <property type="entry name" value="SSB_1"/>
    <property type="match status" value="1"/>
</dbReference>
<dbReference type="GO" id="GO:0006260">
    <property type="term" value="P:DNA replication"/>
    <property type="evidence" value="ECO:0007669"/>
    <property type="project" value="InterPro"/>
</dbReference>
<dbReference type="EMBL" id="SACM01000001">
    <property type="protein sequence ID" value="RVT88894.1"/>
    <property type="molecule type" value="Genomic_DNA"/>
</dbReference>
<dbReference type="SUPFAM" id="SSF50249">
    <property type="entry name" value="Nucleic acid-binding proteins"/>
    <property type="match status" value="1"/>
</dbReference>
<dbReference type="PIRSF" id="PIRSF003135">
    <property type="entry name" value="Primosomal_n"/>
    <property type="match status" value="1"/>
</dbReference>
<accession>A0A3S2ULB3</accession>
<name>A0A3S2ULB3_9BURK</name>
<dbReference type="Gene3D" id="2.40.50.140">
    <property type="entry name" value="Nucleic acid-binding proteins"/>
    <property type="match status" value="1"/>
</dbReference>
<dbReference type="Proteomes" id="UP000288587">
    <property type="component" value="Unassembled WGS sequence"/>
</dbReference>
<comment type="caution">
    <text evidence="1">The sequence shown here is derived from an EMBL/GenBank/DDBJ whole genome shotgun (WGS) entry which is preliminary data.</text>
</comment>